<dbReference type="Proteomes" id="UP000034803">
    <property type="component" value="Unassembled WGS sequence"/>
</dbReference>
<name>A0A0F9YZ13_9BACT</name>
<evidence type="ECO:0000313" key="5">
    <source>
        <dbReference type="Proteomes" id="UP000034803"/>
    </source>
</evidence>
<sequence length="331" mass="35363">MNQVFLAFIAGLTTGGISCLAVQGGLLASVLTDSNSKIKNTFLFLLSKLIAYTILGAILGTIGGRLTFSPTLQGYLQIAIGIFMIATAGRLLNLHPIFRYTVIQPPTFVLKYLNKISKDSSIFAPILLGVLTILIPCGVTQAMMILAIGTGSTLFGSLIMFAFILGTSPVFFLLGLTVSSIFKNSILSKIAAVVIIIIGLIAINTGQILKGSVHTFQNYSKVLFDSNKKVDNSGNSLAKVVNGVQEATIEVSNYAYKTNTTSLKVGIPVKLTMVTKNVQSCSRSFVIPSMNINKILPSTGTEIIEFTPNKIGTLTFSCSMGMYTGSFEIVK</sequence>
<accession>A0A0F9YZ13</accession>
<dbReference type="EMBL" id="LBOI01000007">
    <property type="protein sequence ID" value="KKP31606.1"/>
    <property type="molecule type" value="Genomic_DNA"/>
</dbReference>
<feature type="transmembrane region" description="Helical" evidence="1">
    <location>
        <begin position="74"/>
        <end position="92"/>
    </location>
</feature>
<dbReference type="Gene3D" id="2.60.40.420">
    <property type="entry name" value="Cupredoxins - blue copper proteins"/>
    <property type="match status" value="1"/>
</dbReference>
<feature type="transmembrane region" description="Helical" evidence="1">
    <location>
        <begin position="154"/>
        <end position="178"/>
    </location>
</feature>
<proteinExistence type="predicted"/>
<feature type="transmembrane region" description="Helical" evidence="1">
    <location>
        <begin position="6"/>
        <end position="30"/>
    </location>
</feature>
<dbReference type="PANTHER" id="PTHR42208:SF1">
    <property type="entry name" value="HEAVY METAL TRANSPORTER"/>
    <property type="match status" value="1"/>
</dbReference>
<dbReference type="InterPro" id="IPR008972">
    <property type="entry name" value="Cupredoxin"/>
</dbReference>
<feature type="domain" description="EfeO-type cupredoxin-like" evidence="3">
    <location>
        <begin position="242"/>
        <end position="325"/>
    </location>
</feature>
<dbReference type="SUPFAM" id="SSF49503">
    <property type="entry name" value="Cupredoxins"/>
    <property type="match status" value="1"/>
</dbReference>
<evidence type="ECO:0000313" key="4">
    <source>
        <dbReference type="EMBL" id="KKP31606.1"/>
    </source>
</evidence>
<evidence type="ECO:0000256" key="1">
    <source>
        <dbReference type="SAM" id="Phobius"/>
    </source>
</evidence>
<organism evidence="4 5">
    <name type="scientific">Candidatus Woesebacteria bacterium GW2011_GWC2_31_9</name>
    <dbReference type="NCBI Taxonomy" id="1618586"/>
    <lineage>
        <taxon>Bacteria</taxon>
        <taxon>Candidatus Woeseibacteriota</taxon>
    </lineage>
</organism>
<evidence type="ECO:0000259" key="2">
    <source>
        <dbReference type="Pfam" id="PF13386"/>
    </source>
</evidence>
<dbReference type="PANTHER" id="PTHR42208">
    <property type="entry name" value="HEAVY METAL TRANSPORTER-RELATED"/>
    <property type="match status" value="1"/>
</dbReference>
<feature type="transmembrane region" description="Helical" evidence="1">
    <location>
        <begin position="190"/>
        <end position="209"/>
    </location>
</feature>
<dbReference type="Pfam" id="PF13473">
    <property type="entry name" value="Cupredoxin_1"/>
    <property type="match status" value="1"/>
</dbReference>
<feature type="domain" description="Urease accessory protein UreH-like transmembrane" evidence="2">
    <location>
        <begin position="7"/>
        <end position="200"/>
    </location>
</feature>
<dbReference type="AlphaFoldDB" id="A0A0F9YZ13"/>
<keyword evidence="1" id="KW-0812">Transmembrane</keyword>
<evidence type="ECO:0000259" key="3">
    <source>
        <dbReference type="Pfam" id="PF13473"/>
    </source>
</evidence>
<dbReference type="Pfam" id="PF13386">
    <property type="entry name" value="DsbD_2"/>
    <property type="match status" value="1"/>
</dbReference>
<feature type="transmembrane region" description="Helical" evidence="1">
    <location>
        <begin position="42"/>
        <end position="62"/>
    </location>
</feature>
<feature type="transmembrane region" description="Helical" evidence="1">
    <location>
        <begin position="122"/>
        <end position="148"/>
    </location>
</feature>
<keyword evidence="1" id="KW-1133">Transmembrane helix</keyword>
<reference evidence="4 5" key="1">
    <citation type="journal article" date="2015" name="Nature">
        <title>rRNA introns, odd ribosomes, and small enigmatic genomes across a large radiation of phyla.</title>
        <authorList>
            <person name="Brown C.T."/>
            <person name="Hug L.A."/>
            <person name="Thomas B.C."/>
            <person name="Sharon I."/>
            <person name="Castelle C.J."/>
            <person name="Singh A."/>
            <person name="Wilkins M.J."/>
            <person name="Williams K.H."/>
            <person name="Banfield J.F."/>
        </authorList>
    </citation>
    <scope>NUCLEOTIDE SEQUENCE [LARGE SCALE GENOMIC DNA]</scope>
</reference>
<dbReference type="InterPro" id="IPR028096">
    <property type="entry name" value="EfeO_Cupredoxin"/>
</dbReference>
<keyword evidence="1" id="KW-0472">Membrane</keyword>
<protein>
    <submittedName>
        <fullName evidence="4">Putative membrane protein</fullName>
    </submittedName>
</protein>
<gene>
    <name evidence="4" type="ORF">UR21_C0007G0023</name>
</gene>
<comment type="caution">
    <text evidence="4">The sequence shown here is derived from an EMBL/GenBank/DDBJ whole genome shotgun (WGS) entry which is preliminary data.</text>
</comment>
<dbReference type="InterPro" id="IPR039447">
    <property type="entry name" value="UreH-like_TM_dom"/>
</dbReference>